<dbReference type="Proteomes" id="UP000027982">
    <property type="component" value="Chromosome"/>
</dbReference>
<dbReference type="EMBL" id="CP007139">
    <property type="protein sequence ID" value="AIE86021.1"/>
    <property type="molecule type" value="Genomic_DNA"/>
</dbReference>
<dbReference type="OrthoDB" id="119432at2"/>
<proteinExistence type="predicted"/>
<gene>
    <name evidence="2" type="ORF">OP10G_2653</name>
</gene>
<dbReference type="RefSeq" id="WP_025225434.1">
    <property type="nucleotide sequence ID" value="NZ_CP007139.1"/>
</dbReference>
<name>A0A068NRG3_FIMGI</name>
<dbReference type="SUPFAM" id="SSF109854">
    <property type="entry name" value="DinB/YfiT-like putative metalloenzymes"/>
    <property type="match status" value="1"/>
</dbReference>
<dbReference type="STRING" id="661478.OP10G_2653"/>
<dbReference type="AlphaFoldDB" id="A0A068NRG3"/>
<dbReference type="InterPro" id="IPR024775">
    <property type="entry name" value="DinB-like"/>
</dbReference>
<keyword evidence="3" id="KW-1185">Reference proteome</keyword>
<organism evidence="2 3">
    <name type="scientific">Fimbriimonas ginsengisoli Gsoil 348</name>
    <dbReference type="NCBI Taxonomy" id="661478"/>
    <lineage>
        <taxon>Bacteria</taxon>
        <taxon>Bacillati</taxon>
        <taxon>Armatimonadota</taxon>
        <taxon>Fimbriimonadia</taxon>
        <taxon>Fimbriimonadales</taxon>
        <taxon>Fimbriimonadaceae</taxon>
        <taxon>Fimbriimonas</taxon>
    </lineage>
</organism>
<evidence type="ECO:0000313" key="2">
    <source>
        <dbReference type="EMBL" id="AIE86021.1"/>
    </source>
</evidence>
<evidence type="ECO:0000259" key="1">
    <source>
        <dbReference type="Pfam" id="PF12867"/>
    </source>
</evidence>
<reference evidence="2 3" key="1">
    <citation type="journal article" date="2014" name="PLoS ONE">
        <title>The first complete genome sequence of the class fimbriimonadia in the phylum armatimonadetes.</title>
        <authorList>
            <person name="Hu Z.Y."/>
            <person name="Wang Y.Z."/>
            <person name="Im W.T."/>
            <person name="Wang S.Y."/>
            <person name="Zhao G.P."/>
            <person name="Zheng H.J."/>
            <person name="Quan Z.X."/>
        </authorList>
    </citation>
    <scope>NUCLEOTIDE SEQUENCE [LARGE SCALE GENOMIC DNA]</scope>
    <source>
        <strain evidence="2">Gsoil 348</strain>
    </source>
</reference>
<dbReference type="Pfam" id="PF12867">
    <property type="entry name" value="DinB_2"/>
    <property type="match status" value="1"/>
</dbReference>
<protein>
    <recommendedName>
        <fullName evidence="1">DinB-like domain-containing protein</fullName>
    </recommendedName>
</protein>
<accession>A0A068NRG3</accession>
<dbReference type="KEGG" id="fgi:OP10G_2653"/>
<feature type="domain" description="DinB-like" evidence="1">
    <location>
        <begin position="12"/>
        <end position="141"/>
    </location>
</feature>
<sequence>MKVQEAAALATEKSVKVLLYTIDRTPDDRLTWKPCETARSALEVAAECALVTGNWAEILQTGACPPQDVYFQIFSRMSAISTREQVVQALQDETSRLISVLRDISDERLQDNLTVFWGESRPILSWLHWVAIHNTYHLGQICYIQRLYGDTVD</sequence>
<dbReference type="InterPro" id="IPR034660">
    <property type="entry name" value="DinB/YfiT-like"/>
</dbReference>
<dbReference type="Gene3D" id="1.20.120.450">
    <property type="entry name" value="dinb family like domain"/>
    <property type="match status" value="1"/>
</dbReference>
<dbReference type="HOGENOM" id="CLU_1710559_0_0_0"/>
<evidence type="ECO:0000313" key="3">
    <source>
        <dbReference type="Proteomes" id="UP000027982"/>
    </source>
</evidence>